<dbReference type="STRING" id="1220578.FPE01S_02_00140"/>
<dbReference type="EMBL" id="BBWV01000002">
    <property type="protein sequence ID" value="GAO42909.1"/>
    <property type="molecule type" value="Genomic_DNA"/>
</dbReference>
<protein>
    <submittedName>
        <fullName evidence="1">Uncharacterized protein</fullName>
    </submittedName>
</protein>
<proteinExistence type="predicted"/>
<name>A0A0E9MZ77_9BACT</name>
<gene>
    <name evidence="1" type="ORF">FPE01S_02_00140</name>
</gene>
<sequence>MVHTTCIIRGKEYFLSYLRFDEKEVSGYTGILSLDEPIRFEIRVTINQPGEFGIFPADIPAEVRKAIFHAILHQERN</sequence>
<dbReference type="RefSeq" id="WP_046368881.1">
    <property type="nucleotide sequence ID" value="NZ_BBWV01000002.1"/>
</dbReference>
<reference evidence="1 2" key="1">
    <citation type="submission" date="2015-04" db="EMBL/GenBank/DDBJ databases">
        <title>Whole genome shotgun sequence of Flavihumibacter petaseus NBRC 106054.</title>
        <authorList>
            <person name="Miyazawa S."/>
            <person name="Hosoyama A."/>
            <person name="Hashimoto M."/>
            <person name="Noguchi M."/>
            <person name="Tsuchikane K."/>
            <person name="Ohji S."/>
            <person name="Yamazoe A."/>
            <person name="Ichikawa N."/>
            <person name="Kimura A."/>
            <person name="Fujita N."/>
        </authorList>
    </citation>
    <scope>NUCLEOTIDE SEQUENCE [LARGE SCALE GENOMIC DNA]</scope>
    <source>
        <strain evidence="1 2">NBRC 106054</strain>
    </source>
</reference>
<comment type="caution">
    <text evidence="1">The sequence shown here is derived from an EMBL/GenBank/DDBJ whole genome shotgun (WGS) entry which is preliminary data.</text>
</comment>
<accession>A0A0E9MZ77</accession>
<dbReference type="AlphaFoldDB" id="A0A0E9MZ77"/>
<organism evidence="1 2">
    <name type="scientific">Flavihumibacter petaseus NBRC 106054</name>
    <dbReference type="NCBI Taxonomy" id="1220578"/>
    <lineage>
        <taxon>Bacteria</taxon>
        <taxon>Pseudomonadati</taxon>
        <taxon>Bacteroidota</taxon>
        <taxon>Chitinophagia</taxon>
        <taxon>Chitinophagales</taxon>
        <taxon>Chitinophagaceae</taxon>
        <taxon>Flavihumibacter</taxon>
    </lineage>
</organism>
<dbReference type="Proteomes" id="UP000033121">
    <property type="component" value="Unassembled WGS sequence"/>
</dbReference>
<keyword evidence="2" id="KW-1185">Reference proteome</keyword>
<evidence type="ECO:0000313" key="2">
    <source>
        <dbReference type="Proteomes" id="UP000033121"/>
    </source>
</evidence>
<evidence type="ECO:0000313" key="1">
    <source>
        <dbReference type="EMBL" id="GAO42909.1"/>
    </source>
</evidence>